<keyword evidence="2" id="KW-1185">Reference proteome</keyword>
<name>A0AA39KF92_ARMTA</name>
<evidence type="ECO:0008006" key="3">
    <source>
        <dbReference type="Google" id="ProtNLM"/>
    </source>
</evidence>
<proteinExistence type="predicted"/>
<organism evidence="1 2">
    <name type="scientific">Armillaria tabescens</name>
    <name type="common">Ringless honey mushroom</name>
    <name type="synonym">Agaricus tabescens</name>
    <dbReference type="NCBI Taxonomy" id="1929756"/>
    <lineage>
        <taxon>Eukaryota</taxon>
        <taxon>Fungi</taxon>
        <taxon>Dikarya</taxon>
        <taxon>Basidiomycota</taxon>
        <taxon>Agaricomycotina</taxon>
        <taxon>Agaricomycetes</taxon>
        <taxon>Agaricomycetidae</taxon>
        <taxon>Agaricales</taxon>
        <taxon>Marasmiineae</taxon>
        <taxon>Physalacriaceae</taxon>
        <taxon>Desarmillaria</taxon>
    </lineage>
</organism>
<dbReference type="AlphaFoldDB" id="A0AA39KF92"/>
<evidence type="ECO:0000313" key="1">
    <source>
        <dbReference type="EMBL" id="KAK0458880.1"/>
    </source>
</evidence>
<dbReference type="GeneID" id="85352073"/>
<dbReference type="Proteomes" id="UP001175211">
    <property type="component" value="Unassembled WGS sequence"/>
</dbReference>
<sequence length="502" mass="58336">MTLGTSHTLDTPSLPSLLEECIANNWDFGMAYSRLRRIWYARDWSTIRDILHKWEEEDREMRRNALVGNQIVQPNLPPRRVWDLYSNRVVPWWFTNVSKDWSWNRTLMPISHAWVGERDRVNAQTPINGYEWPVPIPKDANLNLIRIEALNLQAKRPDLEYDWDYVLVPEYAEYAWLDVLCLRQEGGPGEDVRAEEWKLDVPIIGAVYHMAGVMRYLSGLGQPLSLKEGDLENDRCWFRRAWTLQEVGRFKLIAGDTPDGPLHAEPIDEHGNYETELLTRFHKQLRFKVMFWEMFKVLKSMQNRVSTNPVDKIAALASILRSKKIPAYYESESLEDAWTALVNSMVLRGALFAYPEPGNAGTKWRPSWDQLMTKPLPTYRYLGIFVYRNEEMDEDWCDGPCIKKGFVRGLAIVEGSDRRGKLIVQDAGGTEHAFNITTTHEYPIPDGTYTLISADGHTSQHYVVGRRLSGKRFEKVSVLQIPDRDKWERLKNLSTKCRYILV</sequence>
<dbReference type="EMBL" id="JAUEPS010000016">
    <property type="protein sequence ID" value="KAK0458880.1"/>
    <property type="molecule type" value="Genomic_DNA"/>
</dbReference>
<gene>
    <name evidence="1" type="ORF">EV420DRAFT_1308394</name>
</gene>
<accession>A0AA39KF92</accession>
<evidence type="ECO:0000313" key="2">
    <source>
        <dbReference type="Proteomes" id="UP001175211"/>
    </source>
</evidence>
<reference evidence="1" key="1">
    <citation type="submission" date="2023-06" db="EMBL/GenBank/DDBJ databases">
        <authorList>
            <consortium name="Lawrence Berkeley National Laboratory"/>
            <person name="Ahrendt S."/>
            <person name="Sahu N."/>
            <person name="Indic B."/>
            <person name="Wong-Bajracharya J."/>
            <person name="Merenyi Z."/>
            <person name="Ke H.-M."/>
            <person name="Monk M."/>
            <person name="Kocsube S."/>
            <person name="Drula E."/>
            <person name="Lipzen A."/>
            <person name="Balint B."/>
            <person name="Henrissat B."/>
            <person name="Andreopoulos B."/>
            <person name="Martin F.M."/>
            <person name="Harder C.B."/>
            <person name="Rigling D."/>
            <person name="Ford K.L."/>
            <person name="Foster G.D."/>
            <person name="Pangilinan J."/>
            <person name="Papanicolaou A."/>
            <person name="Barry K."/>
            <person name="LaButti K."/>
            <person name="Viragh M."/>
            <person name="Koriabine M."/>
            <person name="Yan M."/>
            <person name="Riley R."/>
            <person name="Champramary S."/>
            <person name="Plett K.L."/>
            <person name="Tsai I.J."/>
            <person name="Slot J."/>
            <person name="Sipos G."/>
            <person name="Plett J."/>
            <person name="Nagy L.G."/>
            <person name="Grigoriev I.V."/>
        </authorList>
    </citation>
    <scope>NUCLEOTIDE SEQUENCE</scope>
    <source>
        <strain evidence="1">CCBAS 213</strain>
    </source>
</reference>
<dbReference type="RefSeq" id="XP_060331130.1">
    <property type="nucleotide sequence ID" value="XM_060468525.1"/>
</dbReference>
<protein>
    <recommendedName>
        <fullName evidence="3">Heterokaryon incompatibility domain-containing protein</fullName>
    </recommendedName>
</protein>
<comment type="caution">
    <text evidence="1">The sequence shown here is derived from an EMBL/GenBank/DDBJ whole genome shotgun (WGS) entry which is preliminary data.</text>
</comment>